<reference evidence="1" key="1">
    <citation type="submission" date="2018-02" db="EMBL/GenBank/DDBJ databases">
        <title>The genomes of Aspergillus section Nigri reveals drivers in fungal speciation.</title>
        <authorList>
            <consortium name="DOE Joint Genome Institute"/>
            <person name="Vesth T.C."/>
            <person name="Nybo J."/>
            <person name="Theobald S."/>
            <person name="Brandl J."/>
            <person name="Frisvad J.C."/>
            <person name="Nielsen K.F."/>
            <person name="Lyhne E.K."/>
            <person name="Kogle M.E."/>
            <person name="Kuo A."/>
            <person name="Riley R."/>
            <person name="Clum A."/>
            <person name="Nolan M."/>
            <person name="Lipzen A."/>
            <person name="Salamov A."/>
            <person name="Henrissat B."/>
            <person name="Wiebenga A."/>
            <person name="De vries R.P."/>
            <person name="Grigoriev I.V."/>
            <person name="Mortensen U.H."/>
            <person name="Andersen M.R."/>
            <person name="Baker S.E."/>
        </authorList>
    </citation>
    <scope>NUCLEOTIDE SEQUENCE</scope>
    <source>
        <strain evidence="1">CBS 121060</strain>
    </source>
</reference>
<accession>A0ACD1HIU5</accession>
<evidence type="ECO:0000313" key="2">
    <source>
        <dbReference type="Proteomes" id="UP000249661"/>
    </source>
</evidence>
<name>A0ACD1HIU5_9EURO</name>
<proteinExistence type="predicted"/>
<keyword evidence="2" id="KW-1185">Reference proteome</keyword>
<dbReference type="EMBL" id="KZ824939">
    <property type="protein sequence ID" value="RAH73496.1"/>
    <property type="molecule type" value="Genomic_DNA"/>
</dbReference>
<organism evidence="1 2">
    <name type="scientific">Aspergillus aculeatinus CBS 121060</name>
    <dbReference type="NCBI Taxonomy" id="1448322"/>
    <lineage>
        <taxon>Eukaryota</taxon>
        <taxon>Fungi</taxon>
        <taxon>Dikarya</taxon>
        <taxon>Ascomycota</taxon>
        <taxon>Pezizomycotina</taxon>
        <taxon>Eurotiomycetes</taxon>
        <taxon>Eurotiomycetidae</taxon>
        <taxon>Eurotiales</taxon>
        <taxon>Aspergillaceae</taxon>
        <taxon>Aspergillus</taxon>
        <taxon>Aspergillus subgen. Circumdati</taxon>
    </lineage>
</organism>
<protein>
    <submittedName>
        <fullName evidence="1">Uncharacterized protein</fullName>
    </submittedName>
</protein>
<gene>
    <name evidence="1" type="ORF">BO66DRAFT_398791</name>
</gene>
<dbReference type="Proteomes" id="UP000249661">
    <property type="component" value="Unassembled WGS sequence"/>
</dbReference>
<sequence length="184" mass="20270">MAKHGGEPMLSLSLSLSLPLPSSSDTFCTQMVSCGLQLSTYFPSLATNSFLLTSPSSIRSNLFPFIFILGTADVADVVQTEYRHTNRHGLGLADLSPFPCKGETKKLLCGRIYKPTSWEMLGLLESDTKRKSLEGDDDPTMREYGLEILALALPLPVWEERRGAVFLLSQIWATSAAVVLLDWN</sequence>
<evidence type="ECO:0000313" key="1">
    <source>
        <dbReference type="EMBL" id="RAH73496.1"/>
    </source>
</evidence>